<sequence>MKGGNVMNIEMNYHNVYYYCSIVENIIEERQMEFLTKLSEFSKGYLEEIPEKYNKESILLLFCRWSVKEIMEEDMQDELKLYKEKFLTRKGKKKYEDIIWSEKENFTFEVERAIEHYYDISNRFCEWIEDKEYELLEDAFYEYLSELWFFDKYENVVNKIADEMFYILFLNRNFLLLFNYYISLIHDSISQHIYIPKWVKNAVFYRDRGRCVLCGKDLSGTMAIIEYNKVHYDHIVPLDQGGINDVSNIQLLCEKCNLTKGTKSITNNIYQNWFDEKES</sequence>
<name>A0A414S4G8_9FIRM</name>
<dbReference type="AlphaFoldDB" id="A0A414S4G8"/>
<evidence type="ECO:0000313" key="3">
    <source>
        <dbReference type="Proteomes" id="UP000284112"/>
    </source>
</evidence>
<reference evidence="2 3" key="1">
    <citation type="submission" date="2018-08" db="EMBL/GenBank/DDBJ databases">
        <title>A genome reference for cultivated species of the human gut microbiota.</title>
        <authorList>
            <person name="Zou Y."/>
            <person name="Xue W."/>
            <person name="Luo G."/>
        </authorList>
    </citation>
    <scope>NUCLEOTIDE SEQUENCE [LARGE SCALE GENOMIC DNA]</scope>
    <source>
        <strain evidence="2 3">AM23-13</strain>
    </source>
</reference>
<proteinExistence type="predicted"/>
<protein>
    <submittedName>
        <fullName evidence="2">HNH endonuclease</fullName>
    </submittedName>
</protein>
<dbReference type="Pfam" id="PF01844">
    <property type="entry name" value="HNH"/>
    <property type="match status" value="1"/>
</dbReference>
<feature type="domain" description="HNH nuclease" evidence="1">
    <location>
        <begin position="198"/>
        <end position="258"/>
    </location>
</feature>
<organism evidence="2 3">
    <name type="scientific">Dorea longicatena</name>
    <dbReference type="NCBI Taxonomy" id="88431"/>
    <lineage>
        <taxon>Bacteria</taxon>
        <taxon>Bacillati</taxon>
        <taxon>Bacillota</taxon>
        <taxon>Clostridia</taxon>
        <taxon>Lachnospirales</taxon>
        <taxon>Lachnospiraceae</taxon>
        <taxon>Dorea</taxon>
    </lineage>
</organism>
<dbReference type="InterPro" id="IPR002711">
    <property type="entry name" value="HNH"/>
</dbReference>
<keyword evidence="2" id="KW-0255">Endonuclease</keyword>
<evidence type="ECO:0000313" key="2">
    <source>
        <dbReference type="EMBL" id="RHG10481.1"/>
    </source>
</evidence>
<dbReference type="Gene3D" id="1.10.30.50">
    <property type="match status" value="1"/>
</dbReference>
<dbReference type="InterPro" id="IPR003615">
    <property type="entry name" value="HNH_nuc"/>
</dbReference>
<dbReference type="Proteomes" id="UP000284112">
    <property type="component" value="Unassembled WGS sequence"/>
</dbReference>
<keyword evidence="2" id="KW-0540">Nuclease</keyword>
<comment type="caution">
    <text evidence="2">The sequence shown here is derived from an EMBL/GenBank/DDBJ whole genome shotgun (WGS) entry which is preliminary data.</text>
</comment>
<dbReference type="EMBL" id="QRHW01000003">
    <property type="protein sequence ID" value="RHG10481.1"/>
    <property type="molecule type" value="Genomic_DNA"/>
</dbReference>
<gene>
    <name evidence="2" type="ORF">DW641_02820</name>
</gene>
<evidence type="ECO:0000259" key="1">
    <source>
        <dbReference type="SMART" id="SM00507"/>
    </source>
</evidence>
<dbReference type="PANTHER" id="PTHR33877">
    <property type="entry name" value="SLL1193 PROTEIN"/>
    <property type="match status" value="1"/>
</dbReference>
<dbReference type="CDD" id="cd00085">
    <property type="entry name" value="HNHc"/>
    <property type="match status" value="1"/>
</dbReference>
<keyword evidence="2" id="KW-0378">Hydrolase</keyword>
<dbReference type="SMART" id="SM00507">
    <property type="entry name" value="HNHc"/>
    <property type="match status" value="1"/>
</dbReference>
<dbReference type="GO" id="GO:0003676">
    <property type="term" value="F:nucleic acid binding"/>
    <property type="evidence" value="ECO:0007669"/>
    <property type="project" value="InterPro"/>
</dbReference>
<dbReference type="InterPro" id="IPR052892">
    <property type="entry name" value="NA-targeting_endonuclease"/>
</dbReference>
<accession>A0A414S4G8</accession>
<dbReference type="GO" id="GO:0008270">
    <property type="term" value="F:zinc ion binding"/>
    <property type="evidence" value="ECO:0007669"/>
    <property type="project" value="InterPro"/>
</dbReference>
<dbReference type="PANTHER" id="PTHR33877:SF2">
    <property type="entry name" value="OS07G0170200 PROTEIN"/>
    <property type="match status" value="1"/>
</dbReference>
<dbReference type="GO" id="GO:0004519">
    <property type="term" value="F:endonuclease activity"/>
    <property type="evidence" value="ECO:0007669"/>
    <property type="project" value="UniProtKB-KW"/>
</dbReference>